<protein>
    <submittedName>
        <fullName evidence="1">Uncharacterized protein</fullName>
    </submittedName>
</protein>
<organism evidence="1 2">
    <name type="scientific">Deinococcus roseus</name>
    <dbReference type="NCBI Taxonomy" id="392414"/>
    <lineage>
        <taxon>Bacteria</taxon>
        <taxon>Thermotogati</taxon>
        <taxon>Deinococcota</taxon>
        <taxon>Deinococci</taxon>
        <taxon>Deinococcales</taxon>
        <taxon>Deinococcaceae</taxon>
        <taxon>Deinococcus</taxon>
    </lineage>
</organism>
<dbReference type="RefSeq" id="WP_189000170.1">
    <property type="nucleotide sequence ID" value="NZ_BMOD01000002.1"/>
</dbReference>
<name>A0ABQ2CVB6_9DEIO</name>
<dbReference type="Proteomes" id="UP000632222">
    <property type="component" value="Unassembled WGS sequence"/>
</dbReference>
<accession>A0ABQ2CVB6</accession>
<sequence>MEARQNLPQKEFSQRGFELDAHLKFATDLTRAHAEEAIRGWVGLSPTFYGEEDRIRAVRLTGDIDRNLARDELRKGLESGLLRGAELGFRAFLRSEKSFEFMPWLKNRILKTTDIALVDFWDGIKYILE</sequence>
<comment type="caution">
    <text evidence="1">The sequence shown here is derived from an EMBL/GenBank/DDBJ whole genome shotgun (WGS) entry which is preliminary data.</text>
</comment>
<keyword evidence="2" id="KW-1185">Reference proteome</keyword>
<evidence type="ECO:0000313" key="2">
    <source>
        <dbReference type="Proteomes" id="UP000632222"/>
    </source>
</evidence>
<gene>
    <name evidence="1" type="ORF">GCM10008938_07800</name>
</gene>
<proteinExistence type="predicted"/>
<evidence type="ECO:0000313" key="1">
    <source>
        <dbReference type="EMBL" id="GGJ24100.1"/>
    </source>
</evidence>
<reference evidence="2" key="1">
    <citation type="journal article" date="2019" name="Int. J. Syst. Evol. Microbiol.">
        <title>The Global Catalogue of Microorganisms (GCM) 10K type strain sequencing project: providing services to taxonomists for standard genome sequencing and annotation.</title>
        <authorList>
            <consortium name="The Broad Institute Genomics Platform"/>
            <consortium name="The Broad Institute Genome Sequencing Center for Infectious Disease"/>
            <person name="Wu L."/>
            <person name="Ma J."/>
        </authorList>
    </citation>
    <scope>NUCLEOTIDE SEQUENCE [LARGE SCALE GENOMIC DNA]</scope>
    <source>
        <strain evidence="2">JCM 14370</strain>
    </source>
</reference>
<dbReference type="EMBL" id="BMOD01000002">
    <property type="protein sequence ID" value="GGJ24100.1"/>
    <property type="molecule type" value="Genomic_DNA"/>
</dbReference>